<dbReference type="GeneID" id="66106033"/>
<dbReference type="RefSeq" id="XP_043034492.1">
    <property type="nucleotide sequence ID" value="XM_043183736.1"/>
</dbReference>
<keyword evidence="2" id="KW-1185">Reference proteome</keyword>
<reference evidence="1" key="1">
    <citation type="submission" date="2020-11" db="EMBL/GenBank/DDBJ databases">
        <title>Adaptations for nitrogen fixation in a non-lichenized fungal sporocarp promotes dispersal by wood-feeding termites.</title>
        <authorList>
            <consortium name="DOE Joint Genome Institute"/>
            <person name="Koch R.A."/>
            <person name="Yoon G."/>
            <person name="Arayal U."/>
            <person name="Lail K."/>
            <person name="Amirebrahimi M."/>
            <person name="Labutti K."/>
            <person name="Lipzen A."/>
            <person name="Riley R."/>
            <person name="Barry K."/>
            <person name="Henrissat B."/>
            <person name="Grigoriev I.V."/>
            <person name="Herr J.R."/>
            <person name="Aime M.C."/>
        </authorList>
    </citation>
    <scope>NUCLEOTIDE SEQUENCE</scope>
    <source>
        <strain evidence="1">MCA 3950</strain>
    </source>
</reference>
<accession>A0A9P8ANL7</accession>
<proteinExistence type="predicted"/>
<protein>
    <recommendedName>
        <fullName evidence="3">F-box domain-containing protein</fullName>
    </recommendedName>
</protein>
<organism evidence="1 2">
    <name type="scientific">Guyanagaster necrorhizus</name>
    <dbReference type="NCBI Taxonomy" id="856835"/>
    <lineage>
        <taxon>Eukaryota</taxon>
        <taxon>Fungi</taxon>
        <taxon>Dikarya</taxon>
        <taxon>Basidiomycota</taxon>
        <taxon>Agaricomycotina</taxon>
        <taxon>Agaricomycetes</taxon>
        <taxon>Agaricomycetidae</taxon>
        <taxon>Agaricales</taxon>
        <taxon>Marasmiineae</taxon>
        <taxon>Physalacriaceae</taxon>
        <taxon>Guyanagaster</taxon>
    </lineage>
</organism>
<sequence>MRLPPEITDRVIDEIRYEHHALLSCSLVSRNFLLRSRLHFFRHVTLSTPQ</sequence>
<evidence type="ECO:0000313" key="2">
    <source>
        <dbReference type="Proteomes" id="UP000812287"/>
    </source>
</evidence>
<evidence type="ECO:0000313" key="1">
    <source>
        <dbReference type="EMBL" id="KAG7440992.1"/>
    </source>
</evidence>
<evidence type="ECO:0008006" key="3">
    <source>
        <dbReference type="Google" id="ProtNLM"/>
    </source>
</evidence>
<name>A0A9P8ANL7_9AGAR</name>
<dbReference type="Proteomes" id="UP000812287">
    <property type="component" value="Unassembled WGS sequence"/>
</dbReference>
<dbReference type="AlphaFoldDB" id="A0A9P8ANL7"/>
<dbReference type="OrthoDB" id="2788229at2759"/>
<dbReference type="EMBL" id="MU250564">
    <property type="protein sequence ID" value="KAG7440992.1"/>
    <property type="molecule type" value="Genomic_DNA"/>
</dbReference>
<comment type="caution">
    <text evidence="1">The sequence shown here is derived from an EMBL/GenBank/DDBJ whole genome shotgun (WGS) entry which is preliminary data.</text>
</comment>
<gene>
    <name evidence="1" type="ORF">BT62DRAFT_909220</name>
</gene>